<evidence type="ECO:0000313" key="2">
    <source>
        <dbReference type="Proteomes" id="UP000253792"/>
    </source>
</evidence>
<reference evidence="1 2" key="1">
    <citation type="journal article" date="2018" name="Elife">
        <title>Discovery and characterization of a prevalent human gut bacterial enzyme sufficient for the inactivation of a family of plant toxins.</title>
        <authorList>
            <person name="Koppel N."/>
            <person name="Bisanz J.E."/>
            <person name="Pandelia M.E."/>
            <person name="Turnbaugh P.J."/>
            <person name="Balskus E.P."/>
        </authorList>
    </citation>
    <scope>NUCLEOTIDE SEQUENCE [LARGE SCALE GENOMIC DNA]</scope>
    <source>
        <strain evidence="2">anaerobia AP69FAA</strain>
    </source>
</reference>
<dbReference type="EMBL" id="PPTP01000001">
    <property type="protein sequence ID" value="RDB57361.1"/>
    <property type="molecule type" value="Genomic_DNA"/>
</dbReference>
<dbReference type="AlphaFoldDB" id="A0A369LCK2"/>
<organism evidence="1 2">
    <name type="scientific">Senegalimassilia anaerobia</name>
    <dbReference type="NCBI Taxonomy" id="1473216"/>
    <lineage>
        <taxon>Bacteria</taxon>
        <taxon>Bacillati</taxon>
        <taxon>Actinomycetota</taxon>
        <taxon>Coriobacteriia</taxon>
        <taxon>Coriobacteriales</taxon>
        <taxon>Coriobacteriaceae</taxon>
        <taxon>Senegalimassilia</taxon>
    </lineage>
</organism>
<keyword evidence="2" id="KW-1185">Reference proteome</keyword>
<accession>A0A369LCK2</accession>
<dbReference type="Proteomes" id="UP000253792">
    <property type="component" value="Unassembled WGS sequence"/>
</dbReference>
<sequence length="82" mass="8411">MRRTAAPTAQVRAMPAAVIAAPADVGQNARTQEAARTARWGIGTMRKRMSLAAMVSDDTAATAAAGDMAAPARPAARYAGIQ</sequence>
<comment type="caution">
    <text evidence="1">The sequence shown here is derived from an EMBL/GenBank/DDBJ whole genome shotgun (WGS) entry which is preliminary data.</text>
</comment>
<evidence type="ECO:0000313" key="1">
    <source>
        <dbReference type="EMBL" id="RDB57361.1"/>
    </source>
</evidence>
<name>A0A369LCK2_9ACTN</name>
<protein>
    <submittedName>
        <fullName evidence="1">Uncharacterized protein</fullName>
    </submittedName>
</protein>
<gene>
    <name evidence="1" type="ORF">C1880_00590</name>
</gene>
<proteinExistence type="predicted"/>